<dbReference type="PROSITE" id="PS50128">
    <property type="entry name" value="SURP"/>
    <property type="match status" value="1"/>
</dbReference>
<feature type="compositionally biased region" description="Basic residues" evidence="2">
    <location>
        <begin position="711"/>
        <end position="748"/>
    </location>
</feature>
<dbReference type="PANTHER" id="PTHR12323:SF0">
    <property type="entry name" value="CALCIUM HOMEOSTASIS ENDOPLASMIC RETICULUM PROTEIN"/>
    <property type="match status" value="1"/>
</dbReference>
<dbReference type="SUPFAM" id="SSF48464">
    <property type="entry name" value="ENTH/VHS domain"/>
    <property type="match status" value="1"/>
</dbReference>
<protein>
    <submittedName>
        <fullName evidence="7">Calcium homeostasis endoplasmic reticulum protein</fullName>
    </submittedName>
</protein>
<dbReference type="Gene3D" id="1.10.10.790">
    <property type="entry name" value="Surp module"/>
    <property type="match status" value="1"/>
</dbReference>
<dbReference type="PANTHER" id="PTHR12323">
    <property type="entry name" value="SR-RELATED CTD ASSOCIATED FACTOR 6"/>
    <property type="match status" value="1"/>
</dbReference>
<keyword evidence="6" id="KW-1185">Reference proteome</keyword>
<feature type="region of interest" description="Disordered" evidence="2">
    <location>
        <begin position="407"/>
        <end position="482"/>
    </location>
</feature>
<dbReference type="GeneID" id="113204105"/>
<feature type="region of interest" description="Disordered" evidence="2">
    <location>
        <begin position="617"/>
        <end position="788"/>
    </location>
</feature>
<dbReference type="Gene3D" id="1.25.40.90">
    <property type="match status" value="1"/>
</dbReference>
<dbReference type="Pfam" id="PF01585">
    <property type="entry name" value="G-patch"/>
    <property type="match status" value="1"/>
</dbReference>
<feature type="compositionally biased region" description="Basic and acidic residues" evidence="2">
    <location>
        <begin position="624"/>
        <end position="638"/>
    </location>
</feature>
<feature type="compositionally biased region" description="Basic and acidic residues" evidence="2">
    <location>
        <begin position="772"/>
        <end position="781"/>
    </location>
</feature>
<accession>A0A6J1S172</accession>
<dbReference type="InterPro" id="IPR006569">
    <property type="entry name" value="CID_dom"/>
</dbReference>
<dbReference type="PROSITE" id="PS50174">
    <property type="entry name" value="G_PATCH"/>
    <property type="match status" value="1"/>
</dbReference>
<dbReference type="InterPro" id="IPR056721">
    <property type="entry name" value="DUF7819"/>
</dbReference>
<organism evidence="6 7">
    <name type="scientific">Frankliniella occidentalis</name>
    <name type="common">Western flower thrips</name>
    <name type="synonym">Euthrips occidentalis</name>
    <dbReference type="NCBI Taxonomy" id="133901"/>
    <lineage>
        <taxon>Eukaryota</taxon>
        <taxon>Metazoa</taxon>
        <taxon>Ecdysozoa</taxon>
        <taxon>Arthropoda</taxon>
        <taxon>Hexapoda</taxon>
        <taxon>Insecta</taxon>
        <taxon>Pterygota</taxon>
        <taxon>Neoptera</taxon>
        <taxon>Paraneoptera</taxon>
        <taxon>Thysanoptera</taxon>
        <taxon>Terebrantia</taxon>
        <taxon>Thripoidea</taxon>
        <taxon>Thripidae</taxon>
        <taxon>Frankliniella</taxon>
    </lineage>
</organism>
<feature type="domain" description="SURP motif" evidence="3">
    <location>
        <begin position="15"/>
        <end position="57"/>
    </location>
</feature>
<dbReference type="Pfam" id="PF01805">
    <property type="entry name" value="Surp"/>
    <property type="match status" value="1"/>
</dbReference>
<dbReference type="SMART" id="SM00648">
    <property type="entry name" value="SWAP"/>
    <property type="match status" value="1"/>
</dbReference>
<feature type="compositionally biased region" description="Polar residues" evidence="2">
    <location>
        <begin position="691"/>
        <end position="702"/>
    </location>
</feature>
<dbReference type="CTD" id="3346235"/>
<dbReference type="InterPro" id="IPR000467">
    <property type="entry name" value="G_patch_dom"/>
</dbReference>
<feature type="domain" description="G-patch" evidence="4">
    <location>
        <begin position="778"/>
        <end position="827"/>
    </location>
</feature>
<evidence type="ECO:0000259" key="4">
    <source>
        <dbReference type="PROSITE" id="PS50174"/>
    </source>
</evidence>
<dbReference type="InterPro" id="IPR000061">
    <property type="entry name" value="Surp"/>
</dbReference>
<dbReference type="SMART" id="SM00443">
    <property type="entry name" value="G_patch"/>
    <property type="match status" value="1"/>
</dbReference>
<keyword evidence="1" id="KW-0175">Coiled coil</keyword>
<feature type="compositionally biased region" description="Pro residues" evidence="2">
    <location>
        <begin position="468"/>
        <end position="482"/>
    </location>
</feature>
<evidence type="ECO:0000259" key="3">
    <source>
        <dbReference type="PROSITE" id="PS50128"/>
    </source>
</evidence>
<reference evidence="7" key="1">
    <citation type="submission" date="2025-08" db="UniProtKB">
        <authorList>
            <consortium name="RefSeq"/>
        </authorList>
    </citation>
    <scope>IDENTIFICATION</scope>
    <source>
        <tissue evidence="7">Whole organism</tissue>
    </source>
</reference>
<feature type="domain" description="CID" evidence="5">
    <location>
        <begin position="196"/>
        <end position="347"/>
    </location>
</feature>
<dbReference type="PROSITE" id="PS51391">
    <property type="entry name" value="CID"/>
    <property type="match status" value="1"/>
</dbReference>
<feature type="compositionally biased region" description="Basic and acidic residues" evidence="2">
    <location>
        <begin position="665"/>
        <end position="678"/>
    </location>
</feature>
<evidence type="ECO:0000313" key="7">
    <source>
        <dbReference type="RefSeq" id="XP_026274909.1"/>
    </source>
</evidence>
<proteinExistence type="predicted"/>
<evidence type="ECO:0000256" key="2">
    <source>
        <dbReference type="SAM" id="MobiDB-lite"/>
    </source>
</evidence>
<dbReference type="InterPro" id="IPR035967">
    <property type="entry name" value="SWAP/Surp_sf"/>
</dbReference>
<feature type="coiled-coil region" evidence="1">
    <location>
        <begin position="142"/>
        <end position="191"/>
    </location>
</feature>
<dbReference type="GO" id="GO:0006874">
    <property type="term" value="P:intracellular calcium ion homeostasis"/>
    <property type="evidence" value="ECO:0007669"/>
    <property type="project" value="TreeGrafter"/>
</dbReference>
<dbReference type="GO" id="GO:0048471">
    <property type="term" value="C:perinuclear region of cytoplasm"/>
    <property type="evidence" value="ECO:0007669"/>
    <property type="project" value="TreeGrafter"/>
</dbReference>
<dbReference type="SUPFAM" id="SSF109905">
    <property type="entry name" value="Surp module (SWAP domain)"/>
    <property type="match status" value="1"/>
</dbReference>
<dbReference type="KEGG" id="foc:113204105"/>
<name>A0A6J1S172_FRAOC</name>
<dbReference type="InterPro" id="IPR008942">
    <property type="entry name" value="ENTH_VHS"/>
</dbReference>
<dbReference type="RefSeq" id="XP_026274909.1">
    <property type="nucleotide sequence ID" value="XM_026419124.2"/>
</dbReference>
<dbReference type="GO" id="GO:0006396">
    <property type="term" value="P:RNA processing"/>
    <property type="evidence" value="ECO:0007669"/>
    <property type="project" value="InterPro"/>
</dbReference>
<dbReference type="Pfam" id="PF25127">
    <property type="entry name" value="DUF7819"/>
    <property type="match status" value="1"/>
</dbReference>
<dbReference type="AlphaFoldDB" id="A0A6J1S172"/>
<feature type="compositionally biased region" description="Polar residues" evidence="2">
    <location>
        <begin position="451"/>
        <end position="465"/>
    </location>
</feature>
<evidence type="ECO:0000256" key="1">
    <source>
        <dbReference type="SAM" id="Coils"/>
    </source>
</evidence>
<dbReference type="Pfam" id="PF04818">
    <property type="entry name" value="CID"/>
    <property type="match status" value="1"/>
</dbReference>
<dbReference type="GO" id="GO:0003723">
    <property type="term" value="F:RNA binding"/>
    <property type="evidence" value="ECO:0007669"/>
    <property type="project" value="InterPro"/>
</dbReference>
<dbReference type="Proteomes" id="UP000504606">
    <property type="component" value="Unplaced"/>
</dbReference>
<gene>
    <name evidence="7" type="primary">LOC113204105</name>
</gene>
<evidence type="ECO:0000259" key="5">
    <source>
        <dbReference type="PROSITE" id="PS51391"/>
    </source>
</evidence>
<evidence type="ECO:0000313" key="6">
    <source>
        <dbReference type="Proteomes" id="UP000504606"/>
    </source>
</evidence>
<dbReference type="OrthoDB" id="21470at2759"/>
<sequence>MELPQPPQDIDLRNIIDKLAQFVARNGMEFEQMTKNKQKDNPKFSFLFGGEHFNYYQYKVTTEQAIFKQKSKHHHLSAVSNLSDLTGHQLSNISSTNSASMDLSAAVSAAQWLAAQQQQHQSSVPAAPAAIPSVSSSTSASLDSIAQQKRVLQEQIQQSEQNLAAQHAVLMQQQEQHVEEALRKAQKARLEQLGVDAGVPFAEFDQILAPIIQSCTKDSISTGKGWILQKAISPAANAALAQFLLAKIINVGKESNGPQPTASPFSQRLHIIYLVNDVLHHCVRKNADMLKNALESVVVPMFCCTSVGLPEDQQAKLNKLLNLWESKNNYLDENTIEKLKNPSKSWAEYQAGLIEQFSSIISAITSATKNTYDNYQSQHQAFVSHALQQIQTLEQQQALAVVNAVMPPTQPLPSQPDMHQQRDQQPPLIGALPTQPTSTAVTQPPPLLSNLEYSNPQAPLSLNQLPTPHQPPQGPPPSTFTQPPPGFFPGNFPPGVELPDFSRPPPGFPLPPPTIPPLQPPPEPIDDLVPSVPYFDLPAGLMVPLIKLDDFEYKPLDPDAIRLPPPAPPSERLLTAVEAFYAPPGHDRPRDSGLSVSRRIVDSEGWEKLGLYEYYRAKNQARKRREDDVLAGIRERSRSPSPILRPPSREKSPLPKKRYRSVSPENDKTKEKSKEKGRSRSPSRSPIRSSTNELSSGASNGRRSPISAMRRQTKASFRRSRSRSRSQSRSCSRSRSRSSSRSRSRSPPKHSLERERSPTPPSFLGSTYAKTATERLDESNKGHQMLKKMGWGGAGLGAKEQGIEQPISGGEIRDRNDMYKGVGVNLNDPYENFRKNKGQAFISRMKARAEERI</sequence>